<evidence type="ECO:0000259" key="1">
    <source>
        <dbReference type="SMART" id="SM00256"/>
    </source>
</evidence>
<feature type="domain" description="F-box" evidence="1">
    <location>
        <begin position="20"/>
        <end position="60"/>
    </location>
</feature>
<evidence type="ECO:0000313" key="2">
    <source>
        <dbReference type="EMBL" id="CAL5078985.1"/>
    </source>
</evidence>
<dbReference type="Pfam" id="PF00646">
    <property type="entry name" value="F-box"/>
    <property type="match status" value="1"/>
</dbReference>
<name>A0ABC9FNG1_9POAL</name>
<sequence>MASPKLKLQLCAAASNPGDLPLDAQSEILLRLPAKELCRLRAVSPSWRSLTYDPTFVAVHRTRHSELFLAFVFRGESEAHSVDIVDLSGKLVRRIPRGEVMGDSLSDLRPSLPPQWPPPWTELLVLRTRLDLVGFTCRFHPLALWALNPATGATLALPECYSEDLETRLQGRFYCDGRVHWYAFGQIATGEYKALRITHFRNPCRQFCEVITIDASGSNHGMWRETHGPPAFVSAGNGITMGRMMEEEMKCVVVGGVVHFLIDFRFPYNDSTETAVEPGSILSFNLETEEWMAILHGPAPFTIYTIPPWIYGFYRISRKVCGLKNDGRMFFRRGIMGIIDCYDLRTGVYTSVQEFEAGTNSRSIGIYKGSLLS</sequence>
<evidence type="ECO:0000313" key="3">
    <source>
        <dbReference type="Proteomes" id="UP001497457"/>
    </source>
</evidence>
<organism evidence="2 3">
    <name type="scientific">Urochloa decumbens</name>
    <dbReference type="NCBI Taxonomy" id="240449"/>
    <lineage>
        <taxon>Eukaryota</taxon>
        <taxon>Viridiplantae</taxon>
        <taxon>Streptophyta</taxon>
        <taxon>Embryophyta</taxon>
        <taxon>Tracheophyta</taxon>
        <taxon>Spermatophyta</taxon>
        <taxon>Magnoliopsida</taxon>
        <taxon>Liliopsida</taxon>
        <taxon>Poales</taxon>
        <taxon>Poaceae</taxon>
        <taxon>PACMAD clade</taxon>
        <taxon>Panicoideae</taxon>
        <taxon>Panicodae</taxon>
        <taxon>Paniceae</taxon>
        <taxon>Melinidinae</taxon>
        <taxon>Urochloa</taxon>
    </lineage>
</organism>
<dbReference type="Gene3D" id="1.20.1280.50">
    <property type="match status" value="1"/>
</dbReference>
<dbReference type="EMBL" id="OZ075117">
    <property type="protein sequence ID" value="CAL5078985.1"/>
    <property type="molecule type" value="Genomic_DNA"/>
</dbReference>
<dbReference type="InterPro" id="IPR001810">
    <property type="entry name" value="F-box_dom"/>
</dbReference>
<reference evidence="2 3" key="2">
    <citation type="submission" date="2024-10" db="EMBL/GenBank/DDBJ databases">
        <authorList>
            <person name="Ryan C."/>
        </authorList>
    </citation>
    <scope>NUCLEOTIDE SEQUENCE [LARGE SCALE GENOMIC DNA]</scope>
</reference>
<accession>A0ABC9FNG1</accession>
<dbReference type="AlphaFoldDB" id="A0ABC9FNG1"/>
<gene>
    <name evidence="2" type="ORF">URODEC1_LOCUS107395</name>
</gene>
<dbReference type="InterPro" id="IPR036047">
    <property type="entry name" value="F-box-like_dom_sf"/>
</dbReference>
<protein>
    <recommendedName>
        <fullName evidence="1">F-box domain-containing protein</fullName>
    </recommendedName>
</protein>
<proteinExistence type="predicted"/>
<reference evidence="3" key="1">
    <citation type="submission" date="2024-06" db="EMBL/GenBank/DDBJ databases">
        <authorList>
            <person name="Ryan C."/>
        </authorList>
    </citation>
    <scope>NUCLEOTIDE SEQUENCE [LARGE SCALE GENOMIC DNA]</scope>
</reference>
<dbReference type="PANTHER" id="PTHR31111">
    <property type="entry name" value="BNAA05G37150D PROTEIN-RELATED"/>
    <property type="match status" value="1"/>
</dbReference>
<dbReference type="SUPFAM" id="SSF81383">
    <property type="entry name" value="F-box domain"/>
    <property type="match status" value="1"/>
</dbReference>
<dbReference type="Proteomes" id="UP001497457">
    <property type="component" value="Chromosome 7b"/>
</dbReference>
<dbReference type="PANTHER" id="PTHR31111:SF133">
    <property type="entry name" value="OS07G0196600 PROTEIN"/>
    <property type="match status" value="1"/>
</dbReference>
<keyword evidence="3" id="KW-1185">Reference proteome</keyword>
<dbReference type="SMART" id="SM00256">
    <property type="entry name" value="FBOX"/>
    <property type="match status" value="1"/>
</dbReference>